<evidence type="ECO:0000313" key="1">
    <source>
        <dbReference type="EMBL" id="CAI0382271.1"/>
    </source>
</evidence>
<gene>
    <name evidence="1" type="ORF">LITE_LOCUS3502</name>
</gene>
<proteinExistence type="predicted"/>
<sequence>MFSTLRPCC</sequence>
<dbReference type="EMBL" id="CAMGYJ010000002">
    <property type="protein sequence ID" value="CAI0382271.1"/>
    <property type="molecule type" value="Genomic_DNA"/>
</dbReference>
<accession>A0AAV0HB30</accession>
<keyword evidence="2" id="KW-1185">Reference proteome</keyword>
<organism evidence="1 2">
    <name type="scientific">Linum tenue</name>
    <dbReference type="NCBI Taxonomy" id="586396"/>
    <lineage>
        <taxon>Eukaryota</taxon>
        <taxon>Viridiplantae</taxon>
        <taxon>Streptophyta</taxon>
        <taxon>Embryophyta</taxon>
        <taxon>Tracheophyta</taxon>
        <taxon>Spermatophyta</taxon>
        <taxon>Magnoliopsida</taxon>
        <taxon>eudicotyledons</taxon>
        <taxon>Gunneridae</taxon>
        <taxon>Pentapetalae</taxon>
        <taxon>rosids</taxon>
        <taxon>fabids</taxon>
        <taxon>Malpighiales</taxon>
        <taxon>Linaceae</taxon>
        <taxon>Linum</taxon>
    </lineage>
</organism>
<comment type="caution">
    <text evidence="1">The sequence shown here is derived from an EMBL/GenBank/DDBJ whole genome shotgun (WGS) entry which is preliminary data.</text>
</comment>
<dbReference type="Proteomes" id="UP001154282">
    <property type="component" value="Unassembled WGS sequence"/>
</dbReference>
<evidence type="ECO:0000313" key="2">
    <source>
        <dbReference type="Proteomes" id="UP001154282"/>
    </source>
</evidence>
<protein>
    <submittedName>
        <fullName evidence="1">Uncharacterized protein</fullName>
    </submittedName>
</protein>
<reference evidence="1" key="1">
    <citation type="submission" date="2022-08" db="EMBL/GenBank/DDBJ databases">
        <authorList>
            <person name="Gutierrez-Valencia J."/>
        </authorList>
    </citation>
    <scope>NUCLEOTIDE SEQUENCE</scope>
</reference>
<name>A0AAV0HB30_9ROSI</name>